<dbReference type="Gene3D" id="3.80.10.10">
    <property type="entry name" value="Ribonuclease Inhibitor"/>
    <property type="match status" value="1"/>
</dbReference>
<protein>
    <recommendedName>
        <fullName evidence="4">F-box domain-containing protein</fullName>
    </recommendedName>
</protein>
<evidence type="ECO:0000313" key="2">
    <source>
        <dbReference type="EMBL" id="KAF9945636.1"/>
    </source>
</evidence>
<gene>
    <name evidence="2" type="ORF">BGZ70_003697</name>
</gene>
<feature type="compositionally biased region" description="Acidic residues" evidence="1">
    <location>
        <begin position="573"/>
        <end position="586"/>
    </location>
</feature>
<dbReference type="PANTHER" id="PTHR13318">
    <property type="entry name" value="PARTNER OF PAIRED, ISOFORM B-RELATED"/>
    <property type="match status" value="1"/>
</dbReference>
<keyword evidence="3" id="KW-1185">Reference proteome</keyword>
<evidence type="ECO:0000256" key="1">
    <source>
        <dbReference type="SAM" id="MobiDB-lite"/>
    </source>
</evidence>
<dbReference type="EMBL" id="JAAAHY010002038">
    <property type="protein sequence ID" value="KAF9945636.1"/>
    <property type="molecule type" value="Genomic_DNA"/>
</dbReference>
<dbReference type="SUPFAM" id="SSF52047">
    <property type="entry name" value="RNI-like"/>
    <property type="match status" value="1"/>
</dbReference>
<comment type="caution">
    <text evidence="2">The sequence shown here is derived from an EMBL/GenBank/DDBJ whole genome shotgun (WGS) entry which is preliminary data.</text>
</comment>
<name>A0A9P6LV11_MORAP</name>
<evidence type="ECO:0000313" key="3">
    <source>
        <dbReference type="Proteomes" id="UP000738359"/>
    </source>
</evidence>
<proteinExistence type="predicted"/>
<accession>A0A9P6LV11</accession>
<feature type="compositionally biased region" description="Acidic residues" evidence="1">
    <location>
        <begin position="499"/>
        <end position="566"/>
    </location>
</feature>
<organism evidence="2 3">
    <name type="scientific">Mortierella alpina</name>
    <name type="common">Oleaginous fungus</name>
    <name type="synonym">Mortierella renispora</name>
    <dbReference type="NCBI Taxonomy" id="64518"/>
    <lineage>
        <taxon>Eukaryota</taxon>
        <taxon>Fungi</taxon>
        <taxon>Fungi incertae sedis</taxon>
        <taxon>Mucoromycota</taxon>
        <taxon>Mortierellomycotina</taxon>
        <taxon>Mortierellomycetes</taxon>
        <taxon>Mortierellales</taxon>
        <taxon>Mortierellaceae</taxon>
        <taxon>Mortierella</taxon>
    </lineage>
</organism>
<dbReference type="PANTHER" id="PTHR13318:SF95">
    <property type="entry name" value="F-BOX PROTEIN YLR352W"/>
    <property type="match status" value="1"/>
</dbReference>
<dbReference type="GO" id="GO:0031146">
    <property type="term" value="P:SCF-dependent proteasomal ubiquitin-dependent protein catabolic process"/>
    <property type="evidence" value="ECO:0007669"/>
    <property type="project" value="TreeGrafter"/>
</dbReference>
<dbReference type="GO" id="GO:0019005">
    <property type="term" value="C:SCF ubiquitin ligase complex"/>
    <property type="evidence" value="ECO:0007669"/>
    <property type="project" value="TreeGrafter"/>
</dbReference>
<dbReference type="OrthoDB" id="2448743at2759"/>
<sequence>MDLPEIRTHVARHLADEHLAAAAAVSKGWHDAFNPAYWATVKWSSDEPKRPTEVGIEANKHSIRSLSIECDHPVDSALNSCTNLTTLNVHYCSDNWDRVSNLLRQNTLLTSLSLYYSRVEPPPEFLTSLNESCKNLTHLDASNLVYNFRGTQLLLDLTTRLHYLNLNGSELTDVGPLDSGENHQRWPEFPHLKTLSLLLDSPGITMLHQTQWFRKCPQLRDLHWFIDEDDDGQERLPMRELSQLFSQDCPLLDKLELEHPKLTDDALNRILAACRPLKKFDVSRSKFGPLAFQSLGQHFATLTNLDLARCPAVTSPMTQRILMSCPNLLWFCSGRLEAQDILGVTESMNGTHEGYEEQPLQPQDWVCTKLRLWTMYLCGLENRPSTWQDLVLKQLSKLTQLDFLTFGVNDYSLDGTRDGIQLSLDAGLDQLRTLTKLDRFCFDGVAQDMTEKDVRWMLETWPKLERVEGRLHTDNEQRRELEKILLARDVQMCIYYDDDPEEDEQDDGLEEGDEHGAEGWEEDAEGGGEVDDEEDDEEVDEEEEDEEEEEEEGDEEAEGEAGEDEVGVGKEDGTDEEEEREEKEEF</sequence>
<feature type="region of interest" description="Disordered" evidence="1">
    <location>
        <begin position="499"/>
        <end position="586"/>
    </location>
</feature>
<dbReference type="Proteomes" id="UP000738359">
    <property type="component" value="Unassembled WGS sequence"/>
</dbReference>
<reference evidence="2" key="1">
    <citation type="journal article" date="2020" name="Fungal Divers.">
        <title>Resolving the Mortierellaceae phylogeny through synthesis of multi-gene phylogenetics and phylogenomics.</title>
        <authorList>
            <person name="Vandepol N."/>
            <person name="Liber J."/>
            <person name="Desiro A."/>
            <person name="Na H."/>
            <person name="Kennedy M."/>
            <person name="Barry K."/>
            <person name="Grigoriev I.V."/>
            <person name="Miller A.N."/>
            <person name="O'Donnell K."/>
            <person name="Stajich J.E."/>
            <person name="Bonito G."/>
        </authorList>
    </citation>
    <scope>NUCLEOTIDE SEQUENCE</scope>
    <source>
        <strain evidence="2">CK1249</strain>
    </source>
</reference>
<dbReference type="InterPro" id="IPR032675">
    <property type="entry name" value="LRR_dom_sf"/>
</dbReference>
<evidence type="ECO:0008006" key="4">
    <source>
        <dbReference type="Google" id="ProtNLM"/>
    </source>
</evidence>
<dbReference type="AlphaFoldDB" id="A0A9P6LV11"/>